<evidence type="ECO:0000313" key="1">
    <source>
        <dbReference type="EMBL" id="MDQ0152876.1"/>
    </source>
</evidence>
<dbReference type="AlphaFoldDB" id="A0AAE4AM89"/>
<proteinExistence type="predicted"/>
<dbReference type="Proteomes" id="UP001241537">
    <property type="component" value="Unassembled WGS sequence"/>
</dbReference>
<organism evidence="1 2">
    <name type="scientific">Moryella indoligenes</name>
    <dbReference type="NCBI Taxonomy" id="371674"/>
    <lineage>
        <taxon>Bacteria</taxon>
        <taxon>Bacillati</taxon>
        <taxon>Bacillota</taxon>
        <taxon>Clostridia</taxon>
        <taxon>Lachnospirales</taxon>
        <taxon>Lachnospiraceae</taxon>
        <taxon>Moryella</taxon>
    </lineage>
</organism>
<evidence type="ECO:0000313" key="2">
    <source>
        <dbReference type="Proteomes" id="UP001241537"/>
    </source>
</evidence>
<protein>
    <submittedName>
        <fullName evidence="1">Uncharacterized protein</fullName>
    </submittedName>
</protein>
<accession>A0AAE4AM89</accession>
<name>A0AAE4AM89_9FIRM</name>
<dbReference type="RefSeq" id="WP_106611979.1">
    <property type="nucleotide sequence ID" value="NZ_JAUSTO010000009.1"/>
</dbReference>
<keyword evidence="2" id="KW-1185">Reference proteome</keyword>
<gene>
    <name evidence="1" type="ORF">J2S20_001577</name>
</gene>
<reference evidence="1" key="1">
    <citation type="submission" date="2023-07" db="EMBL/GenBank/DDBJ databases">
        <title>Genomic Encyclopedia of Type Strains, Phase IV (KMG-IV): sequencing the most valuable type-strain genomes for metagenomic binning, comparative biology and taxonomic classification.</title>
        <authorList>
            <person name="Goeker M."/>
        </authorList>
    </citation>
    <scope>NUCLEOTIDE SEQUENCE</scope>
    <source>
        <strain evidence="1">DSM 19659</strain>
    </source>
</reference>
<dbReference type="EMBL" id="JAUSTO010000009">
    <property type="protein sequence ID" value="MDQ0152876.1"/>
    <property type="molecule type" value="Genomic_DNA"/>
</dbReference>
<sequence>MMRMPTKEERMLEDKVFPWLRDDPNSDSLKSILAPEAPKDVQHAYRRLEEIYATLPTLG</sequence>
<comment type="caution">
    <text evidence="1">The sequence shown here is derived from an EMBL/GenBank/DDBJ whole genome shotgun (WGS) entry which is preliminary data.</text>
</comment>